<evidence type="ECO:0000313" key="8">
    <source>
        <dbReference type="EMBL" id="TUD86398.1"/>
    </source>
</evidence>
<evidence type="ECO:0000256" key="1">
    <source>
        <dbReference type="ARBA" id="ARBA00004370"/>
    </source>
</evidence>
<feature type="region of interest" description="Disordered" evidence="5">
    <location>
        <begin position="304"/>
        <end position="326"/>
    </location>
</feature>
<dbReference type="FunFam" id="3.40.50.2300:FF:000020">
    <property type="entry name" value="Glutamate receptor ionotropic, NMDA 2B, putative"/>
    <property type="match status" value="1"/>
</dbReference>
<keyword evidence="3" id="KW-1133">Transmembrane helix</keyword>
<keyword evidence="8" id="KW-0675">Receptor</keyword>
<name>A0A556VWC0_BAGYA</name>
<dbReference type="Pfam" id="PF01094">
    <property type="entry name" value="ANF_receptor"/>
    <property type="match status" value="1"/>
</dbReference>
<evidence type="ECO:0000256" key="3">
    <source>
        <dbReference type="ARBA" id="ARBA00022989"/>
    </source>
</evidence>
<dbReference type="OrthoDB" id="5984008at2759"/>
<dbReference type="AlphaFoldDB" id="A0A556VWC0"/>
<dbReference type="InterPro" id="IPR001828">
    <property type="entry name" value="ANF_lig-bd_rcpt"/>
</dbReference>
<evidence type="ECO:0000256" key="6">
    <source>
        <dbReference type="SAM" id="SignalP"/>
    </source>
</evidence>
<dbReference type="GO" id="GO:0016020">
    <property type="term" value="C:membrane"/>
    <property type="evidence" value="ECO:0007669"/>
    <property type="project" value="UniProtKB-SubCell"/>
</dbReference>
<evidence type="ECO:0000256" key="4">
    <source>
        <dbReference type="ARBA" id="ARBA00023136"/>
    </source>
</evidence>
<feature type="chain" id="PRO_5022086619" evidence="6">
    <location>
        <begin position="24"/>
        <end position="326"/>
    </location>
</feature>
<feature type="domain" description="Receptor ligand binding region" evidence="7">
    <location>
        <begin position="93"/>
        <end position="273"/>
    </location>
</feature>
<protein>
    <submittedName>
        <fullName evidence="8">Glutamate receptor ionotropic, NMDA 2A</fullName>
    </submittedName>
</protein>
<dbReference type="EMBL" id="VCAZ01000347">
    <property type="protein sequence ID" value="TUD86398.1"/>
    <property type="molecule type" value="Genomic_DNA"/>
</dbReference>
<accession>A0A556VWC0</accession>
<dbReference type="Gene3D" id="3.40.50.2300">
    <property type="match status" value="2"/>
</dbReference>
<keyword evidence="9" id="KW-1185">Reference proteome</keyword>
<keyword evidence="6" id="KW-0732">Signal</keyword>
<dbReference type="SUPFAM" id="SSF53822">
    <property type="entry name" value="Periplasmic binding protein-like I"/>
    <property type="match status" value="1"/>
</dbReference>
<reference evidence="8 9" key="1">
    <citation type="journal article" date="2019" name="Genome Biol. Evol.">
        <title>Whole-Genome Sequencing of the Giant Devil Catfish, Bagarius yarrelli.</title>
        <authorList>
            <person name="Jiang W."/>
            <person name="Lv Y."/>
            <person name="Cheng L."/>
            <person name="Yang K."/>
            <person name="Chao B."/>
            <person name="Wang X."/>
            <person name="Li Y."/>
            <person name="Pan X."/>
            <person name="You X."/>
            <person name="Zhang Y."/>
            <person name="Yang J."/>
            <person name="Li J."/>
            <person name="Zhang X."/>
            <person name="Liu S."/>
            <person name="Sun C."/>
            <person name="Yang J."/>
            <person name="Shi Q."/>
        </authorList>
    </citation>
    <scope>NUCLEOTIDE SEQUENCE [LARGE SCALE GENOMIC DNA]</scope>
    <source>
        <strain evidence="8">JWS20170419001</strain>
        <tissue evidence="8">Muscle</tissue>
    </source>
</reference>
<evidence type="ECO:0000256" key="5">
    <source>
        <dbReference type="SAM" id="MobiDB-lite"/>
    </source>
</evidence>
<sequence length="326" mass="35215">MGVAVRLALMAWALLGWSQAAESAPSLSVAVILGETRGVPERALRPTPGVGAPLDISVLAVQVNHTDPGSMLTHLCQLMARQRLHGLVYGDGTDQEAIAQMLDFVSSQTAMPILGVHGGAAMTMAEKDASSSFFQFSASLHQEALLMLAVMEEYDWHVFSVVTTRFPGHQEFVATIRATVEHSFVRWDLQSVVTLDGVGEPEDRAHVQLKRIQSPVILLYCSKAEAELVLVEARSLGLVGAGFVWIVPSLTSGNPTHTPETFPPGMISIAYDEWDYPLETRVRDAVGIFSHAAATMFREQGRIPDGTVSCSGQAEKPDVPGSALRR</sequence>
<proteinExistence type="predicted"/>
<evidence type="ECO:0000313" key="9">
    <source>
        <dbReference type="Proteomes" id="UP000319801"/>
    </source>
</evidence>
<keyword evidence="2" id="KW-0812">Transmembrane</keyword>
<evidence type="ECO:0000256" key="2">
    <source>
        <dbReference type="ARBA" id="ARBA00022692"/>
    </source>
</evidence>
<comment type="caution">
    <text evidence="8">The sequence shown here is derived from an EMBL/GenBank/DDBJ whole genome shotgun (WGS) entry which is preliminary data.</text>
</comment>
<gene>
    <name evidence="8" type="ORF">Baya_16757</name>
</gene>
<dbReference type="Proteomes" id="UP000319801">
    <property type="component" value="Unassembled WGS sequence"/>
</dbReference>
<comment type="subcellular location">
    <subcellularLocation>
        <location evidence="1">Membrane</location>
    </subcellularLocation>
</comment>
<keyword evidence="4" id="KW-0472">Membrane</keyword>
<dbReference type="InterPro" id="IPR028082">
    <property type="entry name" value="Peripla_BP_I"/>
</dbReference>
<feature type="signal peptide" evidence="6">
    <location>
        <begin position="1"/>
        <end position="23"/>
    </location>
</feature>
<evidence type="ECO:0000259" key="7">
    <source>
        <dbReference type="Pfam" id="PF01094"/>
    </source>
</evidence>
<organism evidence="8 9">
    <name type="scientific">Bagarius yarrelli</name>
    <name type="common">Goonch</name>
    <name type="synonym">Bagrus yarrelli</name>
    <dbReference type="NCBI Taxonomy" id="175774"/>
    <lineage>
        <taxon>Eukaryota</taxon>
        <taxon>Metazoa</taxon>
        <taxon>Chordata</taxon>
        <taxon>Craniata</taxon>
        <taxon>Vertebrata</taxon>
        <taxon>Euteleostomi</taxon>
        <taxon>Actinopterygii</taxon>
        <taxon>Neopterygii</taxon>
        <taxon>Teleostei</taxon>
        <taxon>Ostariophysi</taxon>
        <taxon>Siluriformes</taxon>
        <taxon>Sisoridae</taxon>
        <taxon>Sisorinae</taxon>
        <taxon>Bagarius</taxon>
    </lineage>
</organism>